<dbReference type="Proteomes" id="UP000053237">
    <property type="component" value="Unassembled WGS sequence"/>
</dbReference>
<proteinExistence type="predicted"/>
<feature type="transmembrane region" description="Helical" evidence="1">
    <location>
        <begin position="15"/>
        <end position="33"/>
    </location>
</feature>
<dbReference type="AlphaFoldDB" id="A0A024GUJ0"/>
<gene>
    <name evidence="2" type="ORF">BN9_126420</name>
</gene>
<keyword evidence="1" id="KW-0472">Membrane</keyword>
<keyword evidence="1" id="KW-1133">Transmembrane helix</keyword>
<evidence type="ECO:0000313" key="3">
    <source>
        <dbReference type="Proteomes" id="UP000053237"/>
    </source>
</evidence>
<dbReference type="InParanoid" id="A0A024GUJ0"/>
<name>A0A024GUJ0_9STRA</name>
<reference evidence="2 3" key="1">
    <citation type="submission" date="2012-05" db="EMBL/GenBank/DDBJ databases">
        <title>Recombination and specialization in a pathogen metapopulation.</title>
        <authorList>
            <person name="Gardiner A."/>
            <person name="Kemen E."/>
            <person name="Schultz-Larsen T."/>
            <person name="MacLean D."/>
            <person name="Van Oosterhout C."/>
            <person name="Jones J.D.G."/>
        </authorList>
    </citation>
    <scope>NUCLEOTIDE SEQUENCE [LARGE SCALE GENOMIC DNA]</scope>
    <source>
        <strain evidence="2 3">Ac Nc2</strain>
    </source>
</reference>
<keyword evidence="1" id="KW-0812">Transmembrane</keyword>
<accession>A0A024GUJ0</accession>
<evidence type="ECO:0000313" key="2">
    <source>
        <dbReference type="EMBL" id="CCI50637.1"/>
    </source>
</evidence>
<keyword evidence="3" id="KW-1185">Reference proteome</keyword>
<sequence length="86" mass="10060">MKSQLVEVCVYLKDIRLIGVTLLITAQCLHFILRRTVVPLSFKLCTVIDSQQNNTYSKFTFPNRWRYASSEIKSTQEHDPEIEILK</sequence>
<evidence type="ECO:0000256" key="1">
    <source>
        <dbReference type="SAM" id="Phobius"/>
    </source>
</evidence>
<protein>
    <submittedName>
        <fullName evidence="2">Uncharacterized protein</fullName>
    </submittedName>
</protein>
<organism evidence="2 3">
    <name type="scientific">Albugo candida</name>
    <dbReference type="NCBI Taxonomy" id="65357"/>
    <lineage>
        <taxon>Eukaryota</taxon>
        <taxon>Sar</taxon>
        <taxon>Stramenopiles</taxon>
        <taxon>Oomycota</taxon>
        <taxon>Peronosporomycetes</taxon>
        <taxon>Albuginales</taxon>
        <taxon>Albuginaceae</taxon>
        <taxon>Albugo</taxon>
    </lineage>
</organism>
<dbReference type="EMBL" id="CAIX01000886">
    <property type="protein sequence ID" value="CCI50637.1"/>
    <property type="molecule type" value="Genomic_DNA"/>
</dbReference>
<comment type="caution">
    <text evidence="2">The sequence shown here is derived from an EMBL/GenBank/DDBJ whole genome shotgun (WGS) entry which is preliminary data.</text>
</comment>